<keyword evidence="3" id="KW-1185">Reference proteome</keyword>
<reference evidence="2 3" key="1">
    <citation type="journal article" date="2019" name="Int. J. Syst. Evol. Microbiol.">
        <title>The Global Catalogue of Microorganisms (GCM) 10K type strain sequencing project: providing services to taxonomists for standard genome sequencing and annotation.</title>
        <authorList>
            <consortium name="The Broad Institute Genomics Platform"/>
            <consortium name="The Broad Institute Genome Sequencing Center for Infectious Disease"/>
            <person name="Wu L."/>
            <person name="Ma J."/>
        </authorList>
    </citation>
    <scope>NUCLEOTIDE SEQUENCE [LARGE SCALE GENOMIC DNA]</scope>
    <source>
        <strain evidence="2 3">JCM 16013</strain>
    </source>
</reference>
<dbReference type="Gene3D" id="3.10.450.50">
    <property type="match status" value="1"/>
</dbReference>
<name>A0ABN2TA62_9ACTN</name>
<proteinExistence type="predicted"/>
<evidence type="ECO:0000313" key="3">
    <source>
        <dbReference type="Proteomes" id="UP001499854"/>
    </source>
</evidence>
<comment type="caution">
    <text evidence="2">The sequence shown here is derived from an EMBL/GenBank/DDBJ whole genome shotgun (WGS) entry which is preliminary data.</text>
</comment>
<evidence type="ECO:0008006" key="4">
    <source>
        <dbReference type="Google" id="ProtNLM"/>
    </source>
</evidence>
<dbReference type="SUPFAM" id="SSF54427">
    <property type="entry name" value="NTF2-like"/>
    <property type="match status" value="1"/>
</dbReference>
<feature type="compositionally biased region" description="Basic and acidic residues" evidence="1">
    <location>
        <begin position="1"/>
        <end position="23"/>
    </location>
</feature>
<evidence type="ECO:0000313" key="2">
    <source>
        <dbReference type="EMBL" id="GAA2003105.1"/>
    </source>
</evidence>
<protein>
    <recommendedName>
        <fullName evidence="4">SnoaL-like domain-containing protein</fullName>
    </recommendedName>
</protein>
<organism evidence="2 3">
    <name type="scientific">Catenulispora subtropica</name>
    <dbReference type="NCBI Taxonomy" id="450798"/>
    <lineage>
        <taxon>Bacteria</taxon>
        <taxon>Bacillati</taxon>
        <taxon>Actinomycetota</taxon>
        <taxon>Actinomycetes</taxon>
        <taxon>Catenulisporales</taxon>
        <taxon>Catenulisporaceae</taxon>
        <taxon>Catenulispora</taxon>
    </lineage>
</organism>
<dbReference type="Proteomes" id="UP001499854">
    <property type="component" value="Unassembled WGS sequence"/>
</dbReference>
<gene>
    <name evidence="2" type="ORF">GCM10009838_81450</name>
</gene>
<dbReference type="EMBL" id="BAAAQM010000076">
    <property type="protein sequence ID" value="GAA2003105.1"/>
    <property type="molecule type" value="Genomic_DNA"/>
</dbReference>
<sequence length="176" mass="19932">MAPEERSRRDAGLTVIPRRESPRRSRCPRIADMSYEPTATELKQLIDDYIDQWNEPDTARRHALIRRVWAVDGVQVLVNPPREIRDGAAMYGIAHPPLVVQGHDAFDARVDRAYEMFVEPGYVFERSSEPVRQPGAAVTFSWVMRNRADGTVAGAGLEVLTFAEDGRIRTDHQYVG</sequence>
<accession>A0ABN2TA62</accession>
<feature type="region of interest" description="Disordered" evidence="1">
    <location>
        <begin position="1"/>
        <end position="25"/>
    </location>
</feature>
<dbReference type="InterPro" id="IPR032710">
    <property type="entry name" value="NTF2-like_dom_sf"/>
</dbReference>
<evidence type="ECO:0000256" key="1">
    <source>
        <dbReference type="SAM" id="MobiDB-lite"/>
    </source>
</evidence>